<evidence type="ECO:0000256" key="5">
    <source>
        <dbReference type="SAM" id="SignalP"/>
    </source>
</evidence>
<feature type="non-terminal residue" evidence="7">
    <location>
        <position position="631"/>
    </location>
</feature>
<dbReference type="Gene3D" id="3.40.50.200">
    <property type="entry name" value="Peptidase S8/S53 domain"/>
    <property type="match status" value="1"/>
</dbReference>
<sequence length="631" mass="68933">MARTHLKTLVSTLASAFTASILVACGGGSSSNSYTSTASSTQSTSLTPTTTKQETAFNIESTIDTNTVSGTKTSIPKYNWQESYNREGIAQSLKLGDYSEGSYWLNALGIYKNFANQTLLSQSGPTIQPINTEGTKGRLTGKGVKVAVFDTNIKKDSLNGVSADSLNMYLFKADGTPVTYADYGSTDYLYAGNNSNSLLVNAHGAQVVSLMAAKQSDNYYGLAPNANYYTFDFYAKAIVSNLADTNIFNNAVYQGIKLSQAKVVNVSFSIFPRVLREAVNKTGKYLNYTNLLSLYWSSDLNPDKSSPYFQNTLNKLYSEDPSNVPLVAVATGNIQYLQDWYVYQRDVLGKTDEFFKAQLNNPLANVMKLEKGNVFESMLENQSSQENLLLVAGVSANNNNVLTDQVKRILQDFVDGKVVKSDNFYDLYNAEIQIEDYETESFANDYNDEVMKSHTNLVASPNAIMCGTAKDHCLVSPYYTTQYDASLGFDLSASGTSFATPSVSAVATYVSEQFPWMTGSQLKTTLLTTAIDLGEEGVDEIYGWGLVYADGAVRGPGQFLSGTTFTADLSLRPEGTANHYYFLNNIKGEGNLEVKGGDSDYLYLVGEQSYSGTTEVKSGNLVLTNSYDIYT</sequence>
<feature type="domain" description="Peptidase S8/S53" evidence="6">
    <location>
        <begin position="141"/>
        <end position="545"/>
    </location>
</feature>
<dbReference type="PANTHER" id="PTHR43806:SF11">
    <property type="entry name" value="CEREVISIN-RELATED"/>
    <property type="match status" value="1"/>
</dbReference>
<dbReference type="InterPro" id="IPR000209">
    <property type="entry name" value="Peptidase_S8/S53_dom"/>
</dbReference>
<dbReference type="PANTHER" id="PTHR43806">
    <property type="entry name" value="PEPTIDASE S8"/>
    <property type="match status" value="1"/>
</dbReference>
<name>A0A3A1Y9J3_9GAMM</name>
<feature type="chain" id="PRO_5017448693" description="Peptidase S8/S53 domain-containing protein" evidence="5">
    <location>
        <begin position="25"/>
        <end position="631"/>
    </location>
</feature>
<dbReference type="Proteomes" id="UP000265964">
    <property type="component" value="Unassembled WGS sequence"/>
</dbReference>
<dbReference type="InterPro" id="IPR050131">
    <property type="entry name" value="Peptidase_S8_subtilisin-like"/>
</dbReference>
<dbReference type="PROSITE" id="PS00138">
    <property type="entry name" value="SUBTILASE_SER"/>
    <property type="match status" value="1"/>
</dbReference>
<dbReference type="OrthoDB" id="5360469at2"/>
<dbReference type="GO" id="GO:0004252">
    <property type="term" value="F:serine-type endopeptidase activity"/>
    <property type="evidence" value="ECO:0007669"/>
    <property type="project" value="InterPro"/>
</dbReference>
<gene>
    <name evidence="7" type="ORF">CKF59_04645</name>
</gene>
<evidence type="ECO:0000256" key="3">
    <source>
        <dbReference type="ARBA" id="ARBA00022801"/>
    </source>
</evidence>
<dbReference type="GO" id="GO:0006508">
    <property type="term" value="P:proteolysis"/>
    <property type="evidence" value="ECO:0007669"/>
    <property type="project" value="UniProtKB-KW"/>
</dbReference>
<proteinExistence type="inferred from homology"/>
<keyword evidence="4" id="KW-0720">Serine protease</keyword>
<keyword evidence="3" id="KW-0378">Hydrolase</keyword>
<dbReference type="Pfam" id="PF00082">
    <property type="entry name" value="Peptidase_S8"/>
    <property type="match status" value="1"/>
</dbReference>
<dbReference type="SUPFAM" id="SSF52743">
    <property type="entry name" value="Subtilisin-like"/>
    <property type="match status" value="1"/>
</dbReference>
<accession>A0A3A1Y9J3</accession>
<keyword evidence="5" id="KW-0732">Signal</keyword>
<evidence type="ECO:0000259" key="6">
    <source>
        <dbReference type="Pfam" id="PF00082"/>
    </source>
</evidence>
<evidence type="ECO:0000313" key="7">
    <source>
        <dbReference type="EMBL" id="RIY34842.1"/>
    </source>
</evidence>
<dbReference type="AlphaFoldDB" id="A0A3A1Y9J3"/>
<comment type="similarity">
    <text evidence="1">Belongs to the peptidase S8 family.</text>
</comment>
<evidence type="ECO:0000313" key="8">
    <source>
        <dbReference type="Proteomes" id="UP000265964"/>
    </source>
</evidence>
<dbReference type="EMBL" id="NRJF01000124">
    <property type="protein sequence ID" value="RIY34842.1"/>
    <property type="molecule type" value="Genomic_DNA"/>
</dbReference>
<comment type="caution">
    <text evidence="7">The sequence shown here is derived from an EMBL/GenBank/DDBJ whole genome shotgun (WGS) entry which is preliminary data.</text>
</comment>
<dbReference type="RefSeq" id="WP_147397122.1">
    <property type="nucleotide sequence ID" value="NZ_NRJF01000124.1"/>
</dbReference>
<keyword evidence="8" id="KW-1185">Reference proteome</keyword>
<protein>
    <recommendedName>
        <fullName evidence="6">Peptidase S8/S53 domain-containing protein</fullName>
    </recommendedName>
</protein>
<organism evidence="7 8">
    <name type="scientific">Psittacicella gerlachiana</name>
    <dbReference type="NCBI Taxonomy" id="2028574"/>
    <lineage>
        <taxon>Bacteria</taxon>
        <taxon>Pseudomonadati</taxon>
        <taxon>Pseudomonadota</taxon>
        <taxon>Gammaproteobacteria</taxon>
        <taxon>Pasteurellales</taxon>
        <taxon>Psittacicellaceae</taxon>
        <taxon>Psittacicella</taxon>
    </lineage>
</organism>
<dbReference type="PRINTS" id="PR00723">
    <property type="entry name" value="SUBTILISIN"/>
</dbReference>
<dbReference type="InterPro" id="IPR023828">
    <property type="entry name" value="Peptidase_S8_Ser-AS"/>
</dbReference>
<dbReference type="InterPro" id="IPR036852">
    <property type="entry name" value="Peptidase_S8/S53_dom_sf"/>
</dbReference>
<keyword evidence="2" id="KW-0645">Protease</keyword>
<evidence type="ECO:0000256" key="1">
    <source>
        <dbReference type="ARBA" id="ARBA00011073"/>
    </source>
</evidence>
<evidence type="ECO:0000256" key="2">
    <source>
        <dbReference type="ARBA" id="ARBA00022670"/>
    </source>
</evidence>
<dbReference type="PROSITE" id="PS51257">
    <property type="entry name" value="PROKAR_LIPOPROTEIN"/>
    <property type="match status" value="1"/>
</dbReference>
<dbReference type="InterPro" id="IPR015500">
    <property type="entry name" value="Peptidase_S8_subtilisin-rel"/>
</dbReference>
<evidence type="ECO:0000256" key="4">
    <source>
        <dbReference type="ARBA" id="ARBA00022825"/>
    </source>
</evidence>
<reference evidence="7 8" key="1">
    <citation type="submission" date="2017-08" db="EMBL/GenBank/DDBJ databases">
        <title>Reclassification of Bisgaard taxon 37 and 44.</title>
        <authorList>
            <person name="Christensen H."/>
        </authorList>
    </citation>
    <scope>NUCLEOTIDE SEQUENCE [LARGE SCALE GENOMIC DNA]</scope>
    <source>
        <strain evidence="7 8">EEAB3T1</strain>
    </source>
</reference>
<feature type="signal peptide" evidence="5">
    <location>
        <begin position="1"/>
        <end position="24"/>
    </location>
</feature>